<proteinExistence type="predicted"/>
<dbReference type="WBParaSite" id="ACOC_0000149901-mRNA-1">
    <property type="protein sequence ID" value="ACOC_0000149901-mRNA-1"/>
    <property type="gene ID" value="ACOC_0000149901"/>
</dbReference>
<keyword evidence="3" id="KW-1185">Reference proteome</keyword>
<dbReference type="AlphaFoldDB" id="A0A0R3PCG2"/>
<gene>
    <name evidence="2" type="ORF">ACOC_LOCUS1500</name>
</gene>
<evidence type="ECO:0000313" key="4">
    <source>
        <dbReference type="WBParaSite" id="ACOC_0000149901-mRNA-1"/>
    </source>
</evidence>
<organism evidence="4">
    <name type="scientific">Angiostrongylus costaricensis</name>
    <name type="common">Nematode worm</name>
    <dbReference type="NCBI Taxonomy" id="334426"/>
    <lineage>
        <taxon>Eukaryota</taxon>
        <taxon>Metazoa</taxon>
        <taxon>Ecdysozoa</taxon>
        <taxon>Nematoda</taxon>
        <taxon>Chromadorea</taxon>
        <taxon>Rhabditida</taxon>
        <taxon>Rhabditina</taxon>
        <taxon>Rhabditomorpha</taxon>
        <taxon>Strongyloidea</taxon>
        <taxon>Metastrongylidae</taxon>
        <taxon>Angiostrongylus</taxon>
    </lineage>
</organism>
<sequence length="72" mass="7823">MAQCQKKKSARVRAKGGQSEVTRGAETQATQPDAEEAGPTARCPWLSAPVHSRRAKRGFDQSNTRRQSALGQ</sequence>
<dbReference type="EMBL" id="UYYA01000225">
    <property type="protein sequence ID" value="VDM53085.1"/>
    <property type="molecule type" value="Genomic_DNA"/>
</dbReference>
<reference evidence="2 3" key="2">
    <citation type="submission" date="2018-11" db="EMBL/GenBank/DDBJ databases">
        <authorList>
            <consortium name="Pathogen Informatics"/>
        </authorList>
    </citation>
    <scope>NUCLEOTIDE SEQUENCE [LARGE SCALE GENOMIC DNA]</scope>
    <source>
        <strain evidence="2 3">Costa Rica</strain>
    </source>
</reference>
<evidence type="ECO:0000313" key="3">
    <source>
        <dbReference type="Proteomes" id="UP000267027"/>
    </source>
</evidence>
<evidence type="ECO:0000313" key="2">
    <source>
        <dbReference type="EMBL" id="VDM53085.1"/>
    </source>
</evidence>
<reference evidence="4" key="1">
    <citation type="submission" date="2017-02" db="UniProtKB">
        <authorList>
            <consortium name="WormBaseParasite"/>
        </authorList>
    </citation>
    <scope>IDENTIFICATION</scope>
</reference>
<feature type="compositionally biased region" description="Polar residues" evidence="1">
    <location>
        <begin position="19"/>
        <end position="31"/>
    </location>
</feature>
<accession>A0A0R3PCG2</accession>
<feature type="region of interest" description="Disordered" evidence="1">
    <location>
        <begin position="1"/>
        <end position="72"/>
    </location>
</feature>
<feature type="compositionally biased region" description="Basic residues" evidence="1">
    <location>
        <begin position="1"/>
        <end position="14"/>
    </location>
</feature>
<name>A0A0R3PCG2_ANGCS</name>
<protein>
    <submittedName>
        <fullName evidence="4">4F5 domain-containing protein</fullName>
    </submittedName>
</protein>
<evidence type="ECO:0000256" key="1">
    <source>
        <dbReference type="SAM" id="MobiDB-lite"/>
    </source>
</evidence>
<dbReference type="Proteomes" id="UP000267027">
    <property type="component" value="Unassembled WGS sequence"/>
</dbReference>
<feature type="compositionally biased region" description="Polar residues" evidence="1">
    <location>
        <begin position="60"/>
        <end position="72"/>
    </location>
</feature>